<gene>
    <name evidence="10" type="ORF">POL58_09605</name>
</gene>
<keyword evidence="6 7" id="KW-0472">Membrane</keyword>
<feature type="transmembrane region" description="Helical" evidence="7">
    <location>
        <begin position="16"/>
        <end position="36"/>
    </location>
</feature>
<evidence type="ECO:0000256" key="7">
    <source>
        <dbReference type="SAM" id="Phobius"/>
    </source>
</evidence>
<keyword evidence="4" id="KW-0067">ATP-binding</keyword>
<dbReference type="InterPro" id="IPR005898">
    <property type="entry name" value="Cyc_pep_transpt_SyrD/YojI"/>
</dbReference>
<feature type="transmembrane region" description="Helical" evidence="7">
    <location>
        <begin position="264"/>
        <end position="285"/>
    </location>
</feature>
<evidence type="ECO:0000256" key="6">
    <source>
        <dbReference type="ARBA" id="ARBA00023136"/>
    </source>
</evidence>
<dbReference type="PANTHER" id="PTHR24221:SF654">
    <property type="entry name" value="ATP-BINDING CASSETTE SUB-FAMILY B MEMBER 6"/>
    <property type="match status" value="1"/>
</dbReference>
<evidence type="ECO:0000259" key="9">
    <source>
        <dbReference type="PROSITE" id="PS50929"/>
    </source>
</evidence>
<keyword evidence="11" id="KW-1185">Reference proteome</keyword>
<sequence>MSLLRCISAEAEEERWRLLLVANFAGLANVLILVSINASAHAAEQRDGSSLVKFLALIALYALCSRHAKRRMSSLIGMVVHRIRVRVGDRVAGAELAVLERIQASEICDLITENTMMISDRAGFVAVLLQSSVILAFAVIYIACLSLPALMLLLVICLVAAGLFVGMRRDLIRLTQQNAGTRVGFMERLMDLLAGFKELQFSRRRGSEVRAEAVAASDALRAATIRSSDLLNDGLLIGEGVLLVLVIAVVYLHQGVAALDAGTITHLLAAVMFLWGPLMGVIGGIMPYMRSNMALAQIDDLEGRLDAVVREAPTIADEDPWHGRAHGLVAAGVAYRYPAHDDGDAPFCVGPLDLEFVAGEVVFIVGGNGSGKSTLVKVLTGLYVPSEGQLRLDGVVVGAANVAAFRDMIAAIFSDFYLFPRLYGLGERDAEANLLIEQMQLTGKVALADGAFTTLALSTGQRKRLAMIVALLEDRPICVFDEWAADQDPEFRQYFYAELLPQLRARGKMVLVVSHDDRYFHCADKVVTLEYGRLRALEHVARDGAAP</sequence>
<dbReference type="InterPro" id="IPR027417">
    <property type="entry name" value="P-loop_NTPase"/>
</dbReference>
<protein>
    <submittedName>
        <fullName evidence="10">Cyclic peptide export ABC transporter</fullName>
    </submittedName>
</protein>
<reference evidence="10 11" key="1">
    <citation type="submission" date="2022-11" db="EMBL/GenBank/DDBJ databases">
        <title>Minimal conservation of predation-associated metabolite biosynthetic gene clusters underscores biosynthetic potential of Myxococcota including descriptions for ten novel species: Archangium lansinium sp. nov., Myxococcus landrumus sp. nov., Nannocystis bai.</title>
        <authorList>
            <person name="Ahearne A."/>
            <person name="Stevens C."/>
            <person name="Dowd S."/>
        </authorList>
    </citation>
    <scope>NUCLEOTIDE SEQUENCE [LARGE SCALE GENOMIC DNA]</scope>
    <source>
        <strain evidence="10 11">NCELM</strain>
    </source>
</reference>
<accession>A0ABT5B1N7</accession>
<feature type="transmembrane region" description="Helical" evidence="7">
    <location>
        <begin position="149"/>
        <end position="167"/>
    </location>
</feature>
<evidence type="ECO:0000313" key="10">
    <source>
        <dbReference type="EMBL" id="MDC0667992.1"/>
    </source>
</evidence>
<dbReference type="PANTHER" id="PTHR24221">
    <property type="entry name" value="ATP-BINDING CASSETTE SUB-FAMILY B"/>
    <property type="match status" value="1"/>
</dbReference>
<dbReference type="Proteomes" id="UP001217838">
    <property type="component" value="Unassembled WGS sequence"/>
</dbReference>
<dbReference type="SUPFAM" id="SSF90123">
    <property type="entry name" value="ABC transporter transmembrane region"/>
    <property type="match status" value="1"/>
</dbReference>
<keyword evidence="2 7" id="KW-0812">Transmembrane</keyword>
<organism evidence="10 11">
    <name type="scientific">Nannocystis radixulma</name>
    <dbReference type="NCBI Taxonomy" id="2995305"/>
    <lineage>
        <taxon>Bacteria</taxon>
        <taxon>Pseudomonadati</taxon>
        <taxon>Myxococcota</taxon>
        <taxon>Polyangia</taxon>
        <taxon>Nannocystales</taxon>
        <taxon>Nannocystaceae</taxon>
        <taxon>Nannocystis</taxon>
    </lineage>
</organism>
<evidence type="ECO:0000256" key="5">
    <source>
        <dbReference type="ARBA" id="ARBA00022989"/>
    </source>
</evidence>
<dbReference type="RefSeq" id="WP_271996654.1">
    <property type="nucleotide sequence ID" value="NZ_JAQNDN010000003.1"/>
</dbReference>
<keyword evidence="5 7" id="KW-1133">Transmembrane helix</keyword>
<evidence type="ECO:0000256" key="3">
    <source>
        <dbReference type="ARBA" id="ARBA00022741"/>
    </source>
</evidence>
<keyword evidence="3" id="KW-0547">Nucleotide-binding</keyword>
<dbReference type="SMART" id="SM00382">
    <property type="entry name" value="AAA"/>
    <property type="match status" value="1"/>
</dbReference>
<comment type="subcellular location">
    <subcellularLocation>
        <location evidence="1">Cell membrane</location>
        <topology evidence="1">Multi-pass membrane protein</topology>
    </subcellularLocation>
</comment>
<dbReference type="SUPFAM" id="SSF52540">
    <property type="entry name" value="P-loop containing nucleoside triphosphate hydrolases"/>
    <property type="match status" value="1"/>
</dbReference>
<evidence type="ECO:0000313" key="11">
    <source>
        <dbReference type="Proteomes" id="UP001217838"/>
    </source>
</evidence>
<dbReference type="PROSITE" id="PS50893">
    <property type="entry name" value="ABC_TRANSPORTER_2"/>
    <property type="match status" value="1"/>
</dbReference>
<evidence type="ECO:0000259" key="8">
    <source>
        <dbReference type="PROSITE" id="PS50893"/>
    </source>
</evidence>
<dbReference type="InterPro" id="IPR036640">
    <property type="entry name" value="ABC1_TM_sf"/>
</dbReference>
<comment type="caution">
    <text evidence="10">The sequence shown here is derived from an EMBL/GenBank/DDBJ whole genome shotgun (WGS) entry which is preliminary data.</text>
</comment>
<feature type="transmembrane region" description="Helical" evidence="7">
    <location>
        <begin position="122"/>
        <end position="143"/>
    </location>
</feature>
<dbReference type="PROSITE" id="PS50929">
    <property type="entry name" value="ABC_TM1F"/>
    <property type="match status" value="1"/>
</dbReference>
<dbReference type="EMBL" id="JAQNDN010000003">
    <property type="protein sequence ID" value="MDC0667992.1"/>
    <property type="molecule type" value="Genomic_DNA"/>
</dbReference>
<feature type="domain" description="ABC transmembrane type-1" evidence="9">
    <location>
        <begin position="51"/>
        <end position="290"/>
    </location>
</feature>
<proteinExistence type="predicted"/>
<feature type="transmembrane region" description="Helical" evidence="7">
    <location>
        <begin position="48"/>
        <end position="64"/>
    </location>
</feature>
<feature type="domain" description="ABC transporter" evidence="8">
    <location>
        <begin position="328"/>
        <end position="547"/>
    </location>
</feature>
<dbReference type="InterPro" id="IPR011527">
    <property type="entry name" value="ABC1_TM_dom"/>
</dbReference>
<evidence type="ECO:0000256" key="1">
    <source>
        <dbReference type="ARBA" id="ARBA00004651"/>
    </source>
</evidence>
<feature type="transmembrane region" description="Helical" evidence="7">
    <location>
        <begin position="230"/>
        <end position="252"/>
    </location>
</feature>
<evidence type="ECO:0000256" key="4">
    <source>
        <dbReference type="ARBA" id="ARBA00022840"/>
    </source>
</evidence>
<dbReference type="InterPro" id="IPR039421">
    <property type="entry name" value="Type_1_exporter"/>
</dbReference>
<dbReference type="Pfam" id="PF00005">
    <property type="entry name" value="ABC_tran"/>
    <property type="match status" value="1"/>
</dbReference>
<dbReference type="InterPro" id="IPR003439">
    <property type="entry name" value="ABC_transporter-like_ATP-bd"/>
</dbReference>
<dbReference type="Gene3D" id="1.20.1560.10">
    <property type="entry name" value="ABC transporter type 1, transmembrane domain"/>
    <property type="match status" value="1"/>
</dbReference>
<dbReference type="Gene3D" id="3.40.50.300">
    <property type="entry name" value="P-loop containing nucleotide triphosphate hydrolases"/>
    <property type="match status" value="1"/>
</dbReference>
<name>A0ABT5B1N7_9BACT</name>
<dbReference type="InterPro" id="IPR003593">
    <property type="entry name" value="AAA+_ATPase"/>
</dbReference>
<evidence type="ECO:0000256" key="2">
    <source>
        <dbReference type="ARBA" id="ARBA00022692"/>
    </source>
</evidence>
<dbReference type="NCBIfam" id="TIGR01194">
    <property type="entry name" value="cyc_pep_trnsptr"/>
    <property type="match status" value="1"/>
</dbReference>